<keyword evidence="1" id="KW-0812">Transmembrane</keyword>
<evidence type="ECO:0008006" key="4">
    <source>
        <dbReference type="Google" id="ProtNLM"/>
    </source>
</evidence>
<keyword evidence="3" id="KW-1185">Reference proteome</keyword>
<dbReference type="EMBL" id="PIPT01000011">
    <property type="protein sequence ID" value="RUO46005.1"/>
    <property type="molecule type" value="Genomic_DNA"/>
</dbReference>
<gene>
    <name evidence="2" type="ORF">CWE21_12760</name>
</gene>
<protein>
    <recommendedName>
        <fullName evidence="4">Yip1 domain-containing protein</fullName>
    </recommendedName>
</protein>
<dbReference type="RefSeq" id="WP_126834822.1">
    <property type="nucleotide sequence ID" value="NZ_PIPT01000011.1"/>
</dbReference>
<evidence type="ECO:0000313" key="3">
    <source>
        <dbReference type="Proteomes" id="UP000286678"/>
    </source>
</evidence>
<accession>A0A432XBD0</accession>
<feature type="transmembrane region" description="Helical" evidence="1">
    <location>
        <begin position="60"/>
        <end position="79"/>
    </location>
</feature>
<evidence type="ECO:0000313" key="2">
    <source>
        <dbReference type="EMBL" id="RUO46005.1"/>
    </source>
</evidence>
<feature type="transmembrane region" description="Helical" evidence="1">
    <location>
        <begin position="91"/>
        <end position="108"/>
    </location>
</feature>
<feature type="transmembrane region" description="Helical" evidence="1">
    <location>
        <begin position="28"/>
        <end position="48"/>
    </location>
</feature>
<feature type="transmembrane region" description="Helical" evidence="1">
    <location>
        <begin position="120"/>
        <end position="140"/>
    </location>
</feature>
<comment type="caution">
    <text evidence="2">The sequence shown here is derived from an EMBL/GenBank/DDBJ whole genome shotgun (WGS) entry which is preliminary data.</text>
</comment>
<feature type="transmembrane region" description="Helical" evidence="1">
    <location>
        <begin position="194"/>
        <end position="220"/>
    </location>
</feature>
<dbReference type="AlphaFoldDB" id="A0A432XBD0"/>
<proteinExistence type="predicted"/>
<dbReference type="Proteomes" id="UP000286678">
    <property type="component" value="Unassembled WGS sequence"/>
</dbReference>
<keyword evidence="1" id="KW-0472">Membrane</keyword>
<organism evidence="2 3">
    <name type="scientific">Pseudidiomarina aquimaris</name>
    <dbReference type="NCBI Taxonomy" id="641841"/>
    <lineage>
        <taxon>Bacteria</taxon>
        <taxon>Pseudomonadati</taxon>
        <taxon>Pseudomonadota</taxon>
        <taxon>Gammaproteobacteria</taxon>
        <taxon>Alteromonadales</taxon>
        <taxon>Idiomarinaceae</taxon>
        <taxon>Pseudidiomarina</taxon>
    </lineage>
</organism>
<evidence type="ECO:0000256" key="1">
    <source>
        <dbReference type="SAM" id="Phobius"/>
    </source>
</evidence>
<dbReference type="OrthoDB" id="7061949at2"/>
<sequence>MTTLLKKVWGDQLRLLGFRRLKLDLANFNAYLVHGLLITWLCGVGRYWDNPRADLWQYLGLGSVAYIFILAGLLWLLILPLKPAHWSYRNVLLFISLASLPALLYAIPVERFMSMEHAQWANVWFLAIVATWRVALLFVYLQRVAKLPLGTVFIATLLPLTLIITALTALNLEHVVFNIMAGLDSVHDKSANDAAYAILFLLTWFSILAFPFLLFGYFYAIYHRRVLAVEVDK</sequence>
<reference evidence="3" key="1">
    <citation type="journal article" date="2018" name="Front. Microbiol.">
        <title>Genome-Based Analysis Reveals the Taxonomy and Diversity of the Family Idiomarinaceae.</title>
        <authorList>
            <person name="Liu Y."/>
            <person name="Lai Q."/>
            <person name="Shao Z."/>
        </authorList>
    </citation>
    <scope>NUCLEOTIDE SEQUENCE [LARGE SCALE GENOMIC DNA]</scope>
    <source>
        <strain evidence="3">SW15</strain>
    </source>
</reference>
<name>A0A432XBD0_9GAMM</name>
<keyword evidence="1" id="KW-1133">Transmembrane helix</keyword>
<feature type="transmembrane region" description="Helical" evidence="1">
    <location>
        <begin position="147"/>
        <end position="170"/>
    </location>
</feature>